<comment type="caution">
    <text evidence="2">The sequence shown here is derived from an EMBL/GenBank/DDBJ whole genome shotgun (WGS) entry which is preliminary data.</text>
</comment>
<reference evidence="2" key="1">
    <citation type="submission" date="2023-07" db="EMBL/GenBank/DDBJ databases">
        <authorList>
            <consortium name="AG Swart"/>
            <person name="Singh M."/>
            <person name="Singh A."/>
            <person name="Seah K."/>
            <person name="Emmerich C."/>
        </authorList>
    </citation>
    <scope>NUCLEOTIDE SEQUENCE</scope>
    <source>
        <strain evidence="2">DP1</strain>
    </source>
</reference>
<protein>
    <submittedName>
        <fullName evidence="2">Uncharacterized protein</fullName>
    </submittedName>
</protein>
<keyword evidence="1" id="KW-1133">Transmembrane helix</keyword>
<accession>A0AAD1Y3T9</accession>
<proteinExistence type="predicted"/>
<evidence type="ECO:0000313" key="3">
    <source>
        <dbReference type="Proteomes" id="UP001295684"/>
    </source>
</evidence>
<sequence>MFLAYNLSNFFTSIFGSKDVIEQKQHDLYKPLINQEDRDEERNYTNQLPTSSLWSNPSIYESSLCVDTIIQNPFADENERNFSKTTKENWIRTLVLANIIVYFIIGLIILFSL</sequence>
<feature type="transmembrane region" description="Helical" evidence="1">
    <location>
        <begin position="90"/>
        <end position="111"/>
    </location>
</feature>
<dbReference type="Proteomes" id="UP001295684">
    <property type="component" value="Unassembled WGS sequence"/>
</dbReference>
<organism evidence="2 3">
    <name type="scientific">Euplotes crassus</name>
    <dbReference type="NCBI Taxonomy" id="5936"/>
    <lineage>
        <taxon>Eukaryota</taxon>
        <taxon>Sar</taxon>
        <taxon>Alveolata</taxon>
        <taxon>Ciliophora</taxon>
        <taxon>Intramacronucleata</taxon>
        <taxon>Spirotrichea</taxon>
        <taxon>Hypotrichia</taxon>
        <taxon>Euplotida</taxon>
        <taxon>Euplotidae</taxon>
        <taxon>Moneuplotes</taxon>
    </lineage>
</organism>
<keyword evidence="3" id="KW-1185">Reference proteome</keyword>
<gene>
    <name evidence="2" type="ORF">ECRASSUSDP1_LOCUS24962</name>
</gene>
<name>A0AAD1Y3T9_EUPCR</name>
<keyword evidence="1" id="KW-0472">Membrane</keyword>
<keyword evidence="1" id="KW-0812">Transmembrane</keyword>
<dbReference type="AlphaFoldDB" id="A0AAD1Y3T9"/>
<evidence type="ECO:0000256" key="1">
    <source>
        <dbReference type="SAM" id="Phobius"/>
    </source>
</evidence>
<evidence type="ECO:0000313" key="2">
    <source>
        <dbReference type="EMBL" id="CAI2383461.1"/>
    </source>
</evidence>
<dbReference type="EMBL" id="CAMPGE010025730">
    <property type="protein sequence ID" value="CAI2383461.1"/>
    <property type="molecule type" value="Genomic_DNA"/>
</dbReference>